<reference evidence="1 2" key="1">
    <citation type="submission" date="2018-04" db="EMBL/GenBank/DDBJ databases">
        <title>Active sludge and wastewater microbial communities from Klosterneuburg, Austria.</title>
        <authorList>
            <person name="Wagner M."/>
        </authorList>
    </citation>
    <scope>NUCLEOTIDE SEQUENCE [LARGE SCALE GENOMIC DNA]</scope>
    <source>
        <strain evidence="1 2">Nm4</strain>
    </source>
</reference>
<evidence type="ECO:0000313" key="2">
    <source>
        <dbReference type="Proteomes" id="UP000244110"/>
    </source>
</evidence>
<gene>
    <name evidence="1" type="ORF">C8R28_10226</name>
</gene>
<dbReference type="RefSeq" id="WP_107786993.1">
    <property type="nucleotide sequence ID" value="NZ_QAOL01000022.1"/>
</dbReference>
<comment type="caution">
    <text evidence="1">The sequence shown here is derived from an EMBL/GenBank/DDBJ whole genome shotgun (WGS) entry which is preliminary data.</text>
</comment>
<proteinExistence type="predicted"/>
<dbReference type="AlphaFoldDB" id="A0A2T5IIQ9"/>
<organism evidence="1 2">
    <name type="scientific">Nitrosomonas ureae</name>
    <dbReference type="NCBI Taxonomy" id="44577"/>
    <lineage>
        <taxon>Bacteria</taxon>
        <taxon>Pseudomonadati</taxon>
        <taxon>Pseudomonadota</taxon>
        <taxon>Betaproteobacteria</taxon>
        <taxon>Nitrosomonadales</taxon>
        <taxon>Nitrosomonadaceae</taxon>
        <taxon>Nitrosomonas</taxon>
    </lineage>
</organism>
<evidence type="ECO:0000313" key="1">
    <source>
        <dbReference type="EMBL" id="PTQ83682.1"/>
    </source>
</evidence>
<name>A0A2T5IIQ9_9PROT</name>
<accession>A0A2T5IIQ9</accession>
<sequence>MKKLKVKDLQSNDIICVKLLEHIEFIILAKSPDLFFDSVWVELISQELIDPDNPDKYEIEVTDEYDNFISGWPKARVISLKDYKNNKN</sequence>
<dbReference type="Proteomes" id="UP000244110">
    <property type="component" value="Unassembled WGS sequence"/>
</dbReference>
<protein>
    <submittedName>
        <fullName evidence="1">Uncharacterized protein</fullName>
    </submittedName>
</protein>
<dbReference type="EMBL" id="QAOL01000022">
    <property type="protein sequence ID" value="PTQ83682.1"/>
    <property type="molecule type" value="Genomic_DNA"/>
</dbReference>